<sequence>MSQQLSFDLPAVPAMGRDDFFVSASNAAAVAMIETWQSWPARKLMLRGPSGAGKTHLAHVWASLSGARIIAASDLAEADIPTLASGPVAVEDLWQITGERAQERALFHLHNLVLAEGNSLLITSSDDSALSDIHLPDLASRMEGTPGVRIEPPDDALLAAVLMKLFADRQLRPTPETLPYIVPRMPRAFAAARNLVETLDQLALDTGKPINRRLAATALDNLQI</sequence>
<dbReference type="OrthoDB" id="7390113at2"/>
<evidence type="ECO:0000313" key="2">
    <source>
        <dbReference type="Proteomes" id="UP000005954"/>
    </source>
</evidence>
<gene>
    <name evidence="1" type="ORF">ISM_00520</name>
</gene>
<comment type="caution">
    <text evidence="1">The sequence shown here is derived from an EMBL/GenBank/DDBJ whole genome shotgun (WGS) entry which is preliminary data.</text>
</comment>
<dbReference type="Proteomes" id="UP000005954">
    <property type="component" value="Unassembled WGS sequence"/>
</dbReference>
<accession>A3SH96</accession>
<dbReference type="Gene3D" id="1.10.8.60">
    <property type="match status" value="1"/>
</dbReference>
<dbReference type="AlphaFoldDB" id="A3SH96"/>
<dbReference type="EMBL" id="AALY01000001">
    <property type="protein sequence ID" value="EAP76727.1"/>
    <property type="molecule type" value="Genomic_DNA"/>
</dbReference>
<dbReference type="eggNOG" id="COG0593">
    <property type="taxonomic scope" value="Bacteria"/>
</dbReference>
<dbReference type="STRING" id="89187.ISM_00520"/>
<dbReference type="InterPro" id="IPR027417">
    <property type="entry name" value="P-loop_NTPase"/>
</dbReference>
<evidence type="ECO:0000313" key="1">
    <source>
        <dbReference type="EMBL" id="EAP76727.1"/>
    </source>
</evidence>
<dbReference type="PANTHER" id="PTHR30050">
    <property type="entry name" value="CHROMOSOMAL REPLICATION INITIATOR PROTEIN DNAA"/>
    <property type="match status" value="1"/>
</dbReference>
<dbReference type="RefSeq" id="WP_009812134.1">
    <property type="nucleotide sequence ID" value="NZ_CH724156.1"/>
</dbReference>
<protein>
    <recommendedName>
        <fullName evidence="3">Chromosomal replication initiator DnaA</fullName>
    </recommendedName>
</protein>
<dbReference type="Gene3D" id="3.40.50.300">
    <property type="entry name" value="P-loop containing nucleotide triphosphate hydrolases"/>
    <property type="match status" value="1"/>
</dbReference>
<organism evidence="1 2">
    <name type="scientific">Roseovarius nubinhibens (strain ATCC BAA-591 / DSM 15170 / ISM)</name>
    <dbReference type="NCBI Taxonomy" id="89187"/>
    <lineage>
        <taxon>Bacteria</taxon>
        <taxon>Pseudomonadati</taxon>
        <taxon>Pseudomonadota</taxon>
        <taxon>Alphaproteobacteria</taxon>
        <taxon>Rhodobacterales</taxon>
        <taxon>Roseobacteraceae</taxon>
        <taxon>Roseovarius</taxon>
    </lineage>
</organism>
<dbReference type="HOGENOM" id="CLU_072265_0_0_5"/>
<dbReference type="GO" id="GO:0006270">
    <property type="term" value="P:DNA replication initiation"/>
    <property type="evidence" value="ECO:0007669"/>
    <property type="project" value="TreeGrafter"/>
</dbReference>
<keyword evidence="2" id="KW-1185">Reference proteome</keyword>
<reference evidence="1 2" key="1">
    <citation type="submission" date="2005-12" db="EMBL/GenBank/DDBJ databases">
        <authorList>
            <person name="Moran M.A."/>
            <person name="Ferriera S."/>
            <person name="Johnson J."/>
            <person name="Kravitz S."/>
            <person name="Halpern A."/>
            <person name="Remington K."/>
            <person name="Beeson K."/>
            <person name="Tran B."/>
            <person name="Rogers Y.-H."/>
            <person name="Friedman R."/>
            <person name="Venter J.C."/>
        </authorList>
    </citation>
    <scope>NUCLEOTIDE SEQUENCE [LARGE SCALE GENOMIC DNA]</scope>
    <source>
        <strain evidence="2">ATCC BAA-591 / DSM 15170 / ISM</strain>
    </source>
</reference>
<dbReference type="SUPFAM" id="SSF52540">
    <property type="entry name" value="P-loop containing nucleoside triphosphate hydrolases"/>
    <property type="match status" value="1"/>
</dbReference>
<evidence type="ECO:0008006" key="3">
    <source>
        <dbReference type="Google" id="ProtNLM"/>
    </source>
</evidence>
<name>A3SH96_ROSNI</name>
<proteinExistence type="predicted"/>
<dbReference type="GO" id="GO:0005886">
    <property type="term" value="C:plasma membrane"/>
    <property type="evidence" value="ECO:0007669"/>
    <property type="project" value="TreeGrafter"/>
</dbReference>
<dbReference type="GO" id="GO:0003688">
    <property type="term" value="F:DNA replication origin binding"/>
    <property type="evidence" value="ECO:0007669"/>
    <property type="project" value="TreeGrafter"/>
</dbReference>
<dbReference type="PANTHER" id="PTHR30050:SF5">
    <property type="entry name" value="DNAA REGULATORY INACTIVATOR HDA"/>
    <property type="match status" value="1"/>
</dbReference>